<evidence type="ECO:0000259" key="6">
    <source>
        <dbReference type="PROSITE" id="PS50111"/>
    </source>
</evidence>
<dbReference type="PRINTS" id="PR00260">
    <property type="entry name" value="CHEMTRNSDUCR"/>
</dbReference>
<evidence type="ECO:0000313" key="9">
    <source>
        <dbReference type="Proteomes" id="UP000613266"/>
    </source>
</evidence>
<comment type="similarity">
    <text evidence="3">Belongs to the methyl-accepting chemotaxis (MCP) protein family.</text>
</comment>
<keyword evidence="2" id="KW-0488">Methylation</keyword>
<keyword evidence="9" id="KW-1185">Reference proteome</keyword>
<dbReference type="PROSITE" id="PS50111">
    <property type="entry name" value="CHEMOTAXIS_TRANSDUC_2"/>
    <property type="match status" value="1"/>
</dbReference>
<gene>
    <name evidence="8" type="ORF">I7X39_11810</name>
</gene>
<dbReference type="Gene3D" id="1.10.287.950">
    <property type="entry name" value="Methyl-accepting chemotaxis protein"/>
    <property type="match status" value="1"/>
</dbReference>
<reference evidence="8" key="1">
    <citation type="submission" date="2020-12" db="EMBL/GenBank/DDBJ databases">
        <title>The genome sequence of Inhella sp. 1Y17.</title>
        <authorList>
            <person name="Liu Y."/>
        </authorList>
    </citation>
    <scope>NUCLEOTIDE SEQUENCE</scope>
    <source>
        <strain evidence="8">1Y17</strain>
    </source>
</reference>
<dbReference type="Proteomes" id="UP000613266">
    <property type="component" value="Unassembled WGS sequence"/>
</dbReference>
<dbReference type="AlphaFoldDB" id="A0A931J663"/>
<evidence type="ECO:0000259" key="7">
    <source>
        <dbReference type="PROSITE" id="PS50885"/>
    </source>
</evidence>
<evidence type="ECO:0000256" key="3">
    <source>
        <dbReference type="ARBA" id="ARBA00029447"/>
    </source>
</evidence>
<organism evidence="8 9">
    <name type="scientific">Inhella proteolytica</name>
    <dbReference type="NCBI Taxonomy" id="2795029"/>
    <lineage>
        <taxon>Bacteria</taxon>
        <taxon>Pseudomonadati</taxon>
        <taxon>Pseudomonadota</taxon>
        <taxon>Betaproteobacteria</taxon>
        <taxon>Burkholderiales</taxon>
        <taxon>Sphaerotilaceae</taxon>
        <taxon>Inhella</taxon>
    </lineage>
</organism>
<dbReference type="RefSeq" id="WP_198111359.1">
    <property type="nucleotide sequence ID" value="NZ_JAEDAK010000007.1"/>
</dbReference>
<protein>
    <submittedName>
        <fullName evidence="8">HAMP domain-containing protein</fullName>
    </submittedName>
</protein>
<dbReference type="Pfam" id="PF00672">
    <property type="entry name" value="HAMP"/>
    <property type="match status" value="1"/>
</dbReference>
<dbReference type="PROSITE" id="PS50885">
    <property type="entry name" value="HAMP"/>
    <property type="match status" value="1"/>
</dbReference>
<dbReference type="PANTHER" id="PTHR43531:SF14">
    <property type="entry name" value="METHYL-ACCEPTING CHEMOTAXIS PROTEIN I-RELATED"/>
    <property type="match status" value="1"/>
</dbReference>
<dbReference type="SUPFAM" id="SSF58104">
    <property type="entry name" value="Methyl-accepting chemotaxis protein (MCP) signaling domain"/>
    <property type="match status" value="1"/>
</dbReference>
<accession>A0A931J663</accession>
<feature type="region of interest" description="Disordered" evidence="5">
    <location>
        <begin position="268"/>
        <end position="290"/>
    </location>
</feature>
<dbReference type="GO" id="GO:0005886">
    <property type="term" value="C:plasma membrane"/>
    <property type="evidence" value="ECO:0007669"/>
    <property type="project" value="TreeGrafter"/>
</dbReference>
<dbReference type="CDD" id="cd06225">
    <property type="entry name" value="HAMP"/>
    <property type="match status" value="1"/>
</dbReference>
<comment type="caution">
    <text evidence="8">The sequence shown here is derived from an EMBL/GenBank/DDBJ whole genome shotgun (WGS) entry which is preliminary data.</text>
</comment>
<dbReference type="InterPro" id="IPR004089">
    <property type="entry name" value="MCPsignal_dom"/>
</dbReference>
<comment type="subcellular location">
    <subcellularLocation>
        <location evidence="1">Membrane</location>
    </subcellularLocation>
</comment>
<dbReference type="EMBL" id="JAEDAK010000007">
    <property type="protein sequence ID" value="MBH9577587.1"/>
    <property type="molecule type" value="Genomic_DNA"/>
</dbReference>
<feature type="domain" description="HAMP" evidence="7">
    <location>
        <begin position="206"/>
        <end position="258"/>
    </location>
</feature>
<name>A0A931J663_9BURK</name>
<dbReference type="FunFam" id="1.10.287.950:FF:000001">
    <property type="entry name" value="Methyl-accepting chemotaxis sensory transducer"/>
    <property type="match status" value="1"/>
</dbReference>
<dbReference type="GO" id="GO:0004888">
    <property type="term" value="F:transmembrane signaling receptor activity"/>
    <property type="evidence" value="ECO:0007669"/>
    <property type="project" value="InterPro"/>
</dbReference>
<dbReference type="GO" id="GO:0006935">
    <property type="term" value="P:chemotaxis"/>
    <property type="evidence" value="ECO:0007669"/>
    <property type="project" value="InterPro"/>
</dbReference>
<evidence type="ECO:0000313" key="8">
    <source>
        <dbReference type="EMBL" id="MBH9577587.1"/>
    </source>
</evidence>
<evidence type="ECO:0000256" key="1">
    <source>
        <dbReference type="ARBA" id="ARBA00004370"/>
    </source>
</evidence>
<dbReference type="Pfam" id="PF00015">
    <property type="entry name" value="MCPsignal"/>
    <property type="match status" value="1"/>
</dbReference>
<dbReference type="SMART" id="SM00283">
    <property type="entry name" value="MA"/>
    <property type="match status" value="1"/>
</dbReference>
<sequence length="512" mass="54269">MKLKRKLPLVVAAVLALVFVAALLGIYQLNSAVSTFTTEVQAHTENERLAAAMASGFKTQVQEWKNTLLRGKDPKQLDKYWSAFRKEETEVAERAKQLVDRLPAGEAKDLVQRFAQAHATMGQKYRSAFEQFKAADHDHTAGDKAVQGMDREPAKLITEVGRKIQADSQEAANAAAAAGRRATQISLILMAVASAVGIWAGLALSRSITRPLQKAVSVAQTVAGGDLSADIDTRGDDELAELMRALQDMGHKLAEVVATVRDSSESVAGASTQIASGNQDLSHRTERQAASLEETASSMEELTSTVQLTAESARQATQLAQGASQVAVQAGHVVEQVIQTMRGIDESSKRIADIIGVIDGIAFQTNILALNAAVEAARAGEQGRGFAVVASEVRALAGRSAEAAKEIKALIGTSVERVEQGSQLVGQAGGTMGEVVTAIRRVTDIVGEISSASQEQSLGVAQIDQAISQMDQVTQQNAALVEEGAAAAESLRVQARQLVETVSAFRLRRGNA</sequence>
<evidence type="ECO:0000256" key="2">
    <source>
        <dbReference type="ARBA" id="ARBA00022481"/>
    </source>
</evidence>
<feature type="domain" description="Methyl-accepting transducer" evidence="6">
    <location>
        <begin position="263"/>
        <end position="492"/>
    </location>
</feature>
<feature type="compositionally biased region" description="Polar residues" evidence="5">
    <location>
        <begin position="268"/>
        <end position="280"/>
    </location>
</feature>
<dbReference type="SMART" id="SM00304">
    <property type="entry name" value="HAMP"/>
    <property type="match status" value="1"/>
</dbReference>
<dbReference type="CDD" id="cd11386">
    <property type="entry name" value="MCP_signal"/>
    <property type="match status" value="1"/>
</dbReference>
<dbReference type="InterPro" id="IPR003660">
    <property type="entry name" value="HAMP_dom"/>
</dbReference>
<dbReference type="InterPro" id="IPR004090">
    <property type="entry name" value="Chemotax_Me-accpt_rcpt"/>
</dbReference>
<dbReference type="PANTHER" id="PTHR43531">
    <property type="entry name" value="PROTEIN ICFG"/>
    <property type="match status" value="1"/>
</dbReference>
<keyword evidence="4" id="KW-0807">Transducer</keyword>
<proteinExistence type="inferred from homology"/>
<dbReference type="GO" id="GO:0007165">
    <property type="term" value="P:signal transduction"/>
    <property type="evidence" value="ECO:0007669"/>
    <property type="project" value="UniProtKB-KW"/>
</dbReference>
<evidence type="ECO:0000256" key="4">
    <source>
        <dbReference type="PROSITE-ProRule" id="PRU00284"/>
    </source>
</evidence>
<evidence type="ECO:0000256" key="5">
    <source>
        <dbReference type="SAM" id="MobiDB-lite"/>
    </source>
</evidence>
<dbReference type="InterPro" id="IPR051310">
    <property type="entry name" value="MCP_chemotaxis"/>
</dbReference>